<dbReference type="OrthoDB" id="427924at2759"/>
<comment type="caution">
    <text evidence="2">The sequence shown here is derived from an EMBL/GenBank/DDBJ whole genome shotgun (WGS) entry which is preliminary data.</text>
</comment>
<dbReference type="InterPro" id="IPR036397">
    <property type="entry name" value="RNaseH_sf"/>
</dbReference>
<evidence type="ECO:0000256" key="1">
    <source>
        <dbReference type="SAM" id="MobiDB-lite"/>
    </source>
</evidence>
<dbReference type="AlphaFoldDB" id="A0A7J0DV97"/>
<feature type="region of interest" description="Disordered" evidence="1">
    <location>
        <begin position="107"/>
        <end position="129"/>
    </location>
</feature>
<evidence type="ECO:0008006" key="4">
    <source>
        <dbReference type="Google" id="ProtNLM"/>
    </source>
</evidence>
<dbReference type="InterPro" id="IPR053134">
    <property type="entry name" value="RNA-dir_DNA_polymerase"/>
</dbReference>
<evidence type="ECO:0000313" key="3">
    <source>
        <dbReference type="Proteomes" id="UP000585474"/>
    </source>
</evidence>
<sequence>MSLKVTKVQVGHGQPKIDDVGHQAFTLSEKVQSHLSLGLSAELTIPKVRRLGEDDDYLAEMTWCQDAEIDPPPKRSKIKTPRLTPLILLKEQISDLIKRGYLEKYVADRPRPNSPERRYGDDRPTTRDIQIHGGLGLRRCSSSSWKRHVREVSGEIKNTKPLEEVTPISIHPDYLDRHVMIGTELTEELCSALVVVHKLFKDPDHHPVRQKQRKFALECLKVIEKEVAKLIKANIIIEAHYPNWLTNVVVTLKKGGRMERYHQIKIHPPSVEKTSFIMERGLYCYKVMPFGLKNAEATNQRLVNKMFKDMLVKSLKAIDHITHLKEAFGVLRKHHLEPEITLPEVKPPKEQNPCEDLAIWELFIDGSSNQHGCGTRLVLQTPSSEQMEYTIRIRFKATNNEAEYEALLA</sequence>
<keyword evidence="3" id="KW-1185">Reference proteome</keyword>
<evidence type="ECO:0000313" key="2">
    <source>
        <dbReference type="EMBL" id="GFS42920.1"/>
    </source>
</evidence>
<dbReference type="Gene3D" id="3.30.420.10">
    <property type="entry name" value="Ribonuclease H-like superfamily/Ribonuclease H"/>
    <property type="match status" value="1"/>
</dbReference>
<dbReference type="CDD" id="cd01647">
    <property type="entry name" value="RT_LTR"/>
    <property type="match status" value="1"/>
</dbReference>
<dbReference type="SUPFAM" id="SSF56672">
    <property type="entry name" value="DNA/RNA polymerases"/>
    <property type="match status" value="1"/>
</dbReference>
<dbReference type="GO" id="GO:0003676">
    <property type="term" value="F:nucleic acid binding"/>
    <property type="evidence" value="ECO:0007669"/>
    <property type="project" value="InterPro"/>
</dbReference>
<accession>A0A7J0DV97</accession>
<organism evidence="2 3">
    <name type="scientific">Actinidia rufa</name>
    <dbReference type="NCBI Taxonomy" id="165716"/>
    <lineage>
        <taxon>Eukaryota</taxon>
        <taxon>Viridiplantae</taxon>
        <taxon>Streptophyta</taxon>
        <taxon>Embryophyta</taxon>
        <taxon>Tracheophyta</taxon>
        <taxon>Spermatophyta</taxon>
        <taxon>Magnoliopsida</taxon>
        <taxon>eudicotyledons</taxon>
        <taxon>Gunneridae</taxon>
        <taxon>Pentapetalae</taxon>
        <taxon>asterids</taxon>
        <taxon>Ericales</taxon>
        <taxon>Actinidiaceae</taxon>
        <taxon>Actinidia</taxon>
    </lineage>
</organism>
<dbReference type="InterPro" id="IPR043502">
    <property type="entry name" value="DNA/RNA_pol_sf"/>
</dbReference>
<reference evidence="3" key="1">
    <citation type="submission" date="2019-07" db="EMBL/GenBank/DDBJ databases">
        <title>De Novo Assembly of kiwifruit Actinidia rufa.</title>
        <authorList>
            <person name="Sugita-Konishi S."/>
            <person name="Sato K."/>
            <person name="Mori E."/>
            <person name="Abe Y."/>
            <person name="Kisaki G."/>
            <person name="Hamano K."/>
            <person name="Suezawa K."/>
            <person name="Otani M."/>
            <person name="Fukuda T."/>
            <person name="Manabe T."/>
            <person name="Gomi K."/>
            <person name="Tabuchi M."/>
            <person name="Akimitsu K."/>
            <person name="Kataoka I."/>
        </authorList>
    </citation>
    <scope>NUCLEOTIDE SEQUENCE [LARGE SCALE GENOMIC DNA]</scope>
    <source>
        <strain evidence="3">cv. Fuchu</strain>
    </source>
</reference>
<dbReference type="Proteomes" id="UP000585474">
    <property type="component" value="Unassembled WGS sequence"/>
</dbReference>
<proteinExistence type="predicted"/>
<dbReference type="PANTHER" id="PTHR24559:SF431">
    <property type="entry name" value="RNA-DIRECTED DNA POLYMERASE HOMOLOG"/>
    <property type="match status" value="1"/>
</dbReference>
<gene>
    <name evidence="2" type="ORF">Acr_00g0082570</name>
</gene>
<dbReference type="PANTHER" id="PTHR24559">
    <property type="entry name" value="TRANSPOSON TY3-I GAG-POL POLYPROTEIN"/>
    <property type="match status" value="1"/>
</dbReference>
<dbReference type="EMBL" id="BJWL01000408">
    <property type="protein sequence ID" value="GFS42920.1"/>
    <property type="molecule type" value="Genomic_DNA"/>
</dbReference>
<dbReference type="Gene3D" id="3.10.10.10">
    <property type="entry name" value="HIV Type 1 Reverse Transcriptase, subunit A, domain 1"/>
    <property type="match status" value="1"/>
</dbReference>
<name>A0A7J0DV97_9ERIC</name>
<protein>
    <recommendedName>
        <fullName evidence="4">Reverse transcriptase domain-containing protein</fullName>
    </recommendedName>
</protein>